<protein>
    <submittedName>
        <fullName evidence="1">Uncharacterized protein</fullName>
    </submittedName>
</protein>
<gene>
    <name evidence="1" type="ORF">NCTC10118_00572</name>
</gene>
<dbReference type="OrthoDB" id="10002229at2"/>
<dbReference type="RefSeq" id="WP_129621772.1">
    <property type="nucleotide sequence ID" value="NZ_LR214972.1"/>
</dbReference>
<evidence type="ECO:0000313" key="2">
    <source>
        <dbReference type="Proteomes" id="UP000289952"/>
    </source>
</evidence>
<evidence type="ECO:0000313" key="1">
    <source>
        <dbReference type="EMBL" id="VEU63543.1"/>
    </source>
</evidence>
<organism evidence="1 2">
    <name type="scientific">Mycoplasmopsis bovirhinis</name>
    <dbReference type="NCBI Taxonomy" id="29553"/>
    <lineage>
        <taxon>Bacteria</taxon>
        <taxon>Bacillati</taxon>
        <taxon>Mycoplasmatota</taxon>
        <taxon>Mycoplasmoidales</taxon>
        <taxon>Metamycoplasmataceae</taxon>
        <taxon>Mycoplasmopsis</taxon>
    </lineage>
</organism>
<accession>A0A449AEY8</accession>
<proteinExistence type="predicted"/>
<sequence length="298" mass="36224">MIYSDENLLIDEFRRLNKNVKNNLRYKKFIDDVIQNRNTDEDFKDEVKNIKNAVRDEFQYYVYYLREKLKENSIIFNEFEEKMEHEALILCNSDNEKYYLSMLDKLDYWGQTWELNDNHVLVTMNKYNNQVQKFIDTTSIFKISDADFNNFNKNKTIYLSSNSFSQEDIKKIVNKVNENIKNNLNMSFIEVIQSEDKNKLEAKNIYSTKEKVDSALKEKWIFKEKKDEDLAYEILFTRNSQNTNKIENFKKSFRRTVWRYFGISARKGKDFYKVELSTKGCFFIKFLYEQIWKLSWNR</sequence>
<name>A0A449AEY8_9BACT</name>
<keyword evidence="2" id="KW-1185">Reference proteome</keyword>
<dbReference type="AlphaFoldDB" id="A0A449AEY8"/>
<reference evidence="1 2" key="1">
    <citation type="submission" date="2019-01" db="EMBL/GenBank/DDBJ databases">
        <authorList>
            <consortium name="Pathogen Informatics"/>
        </authorList>
    </citation>
    <scope>NUCLEOTIDE SEQUENCE [LARGE SCALE GENOMIC DNA]</scope>
    <source>
        <strain evidence="1 2">NCTC10118</strain>
    </source>
</reference>
<dbReference type="Proteomes" id="UP000289952">
    <property type="component" value="Chromosome"/>
</dbReference>
<dbReference type="EMBL" id="LR214972">
    <property type="protein sequence ID" value="VEU63543.1"/>
    <property type="molecule type" value="Genomic_DNA"/>
</dbReference>